<evidence type="ECO:0000313" key="18">
    <source>
        <dbReference type="Proteomes" id="UP000002084"/>
    </source>
</evidence>
<dbReference type="Gene3D" id="2.40.420.20">
    <property type="match status" value="1"/>
</dbReference>
<dbReference type="AlphaFoldDB" id="A9MKX1"/>
<dbReference type="NCBIfam" id="TIGR01730">
    <property type="entry name" value="RND_mfp"/>
    <property type="match status" value="1"/>
</dbReference>
<dbReference type="Proteomes" id="UP000002084">
    <property type="component" value="Chromosome"/>
</dbReference>
<name>A9MKX1_SALAR</name>
<dbReference type="GO" id="GO:0005886">
    <property type="term" value="C:plasma membrane"/>
    <property type="evidence" value="ECO:0007669"/>
    <property type="project" value="UniProtKB-SubCell"/>
</dbReference>
<dbReference type="Gene3D" id="1.10.287.470">
    <property type="entry name" value="Helix hairpin bin"/>
    <property type="match status" value="1"/>
</dbReference>
<comment type="subcellular location">
    <subcellularLocation>
        <location evidence="1 9">Cell inner membrane</location>
        <topology evidence="1 9">Peripheral membrane protein</topology>
    </subcellularLocation>
</comment>
<evidence type="ECO:0000259" key="16">
    <source>
        <dbReference type="Pfam" id="PF25967"/>
    </source>
</evidence>
<dbReference type="EMBL" id="CP000880">
    <property type="protein sequence ID" value="ABX20687.1"/>
    <property type="molecule type" value="Genomic_DNA"/>
</dbReference>
<dbReference type="InterPro" id="IPR058625">
    <property type="entry name" value="MdtA-like_BSH"/>
</dbReference>
<gene>
    <name evidence="9" type="primary">mdtA</name>
    <name evidence="17" type="ordered locus">SARI_00766</name>
</gene>
<dbReference type="Pfam" id="PF25967">
    <property type="entry name" value="RND-MFP_C"/>
    <property type="match status" value="1"/>
</dbReference>
<keyword evidence="12" id="KW-0812">Transmembrane</keyword>
<keyword evidence="3 9" id="KW-0813">Transport</keyword>
<feature type="domain" description="Multidrug resistance protein MdtA-like C-terminal permuted SH3" evidence="16">
    <location>
        <begin position="350"/>
        <end position="411"/>
    </location>
</feature>
<evidence type="ECO:0000313" key="17">
    <source>
        <dbReference type="EMBL" id="ABX20687.1"/>
    </source>
</evidence>
<keyword evidence="18" id="KW-1185">Reference proteome</keyword>
<dbReference type="InterPro" id="IPR058624">
    <property type="entry name" value="MdtA-like_HH"/>
</dbReference>
<dbReference type="Pfam" id="PF25917">
    <property type="entry name" value="BSH_RND"/>
    <property type="match status" value="1"/>
</dbReference>
<dbReference type="HAMAP" id="MF_01422">
    <property type="entry name" value="MdtA"/>
    <property type="match status" value="1"/>
</dbReference>
<evidence type="ECO:0000256" key="1">
    <source>
        <dbReference type="ARBA" id="ARBA00004417"/>
    </source>
</evidence>
<dbReference type="Gene3D" id="2.40.30.170">
    <property type="match status" value="1"/>
</dbReference>
<evidence type="ECO:0000256" key="6">
    <source>
        <dbReference type="ARBA" id="ARBA00022729"/>
    </source>
</evidence>
<keyword evidence="5 9" id="KW-0997">Cell inner membrane</keyword>
<dbReference type="STRING" id="41514.SARI_00766"/>
<keyword evidence="7 9" id="KW-0472">Membrane</keyword>
<evidence type="ECO:0000259" key="14">
    <source>
        <dbReference type="Pfam" id="PF25917"/>
    </source>
</evidence>
<feature type="transmembrane region" description="Helical" evidence="12">
    <location>
        <begin position="39"/>
        <end position="57"/>
    </location>
</feature>
<organism evidence="17 18">
    <name type="scientific">Salmonella arizonae (strain ATCC BAA-731 / CDC346-86 / RSK2980)</name>
    <dbReference type="NCBI Taxonomy" id="41514"/>
    <lineage>
        <taxon>Bacteria</taxon>
        <taxon>Pseudomonadati</taxon>
        <taxon>Pseudomonadota</taxon>
        <taxon>Gammaproteobacteria</taxon>
        <taxon>Enterobacterales</taxon>
        <taxon>Enterobacteriaceae</taxon>
        <taxon>Salmonella</taxon>
    </lineage>
</organism>
<evidence type="ECO:0000256" key="10">
    <source>
        <dbReference type="SAM" id="Coils"/>
    </source>
</evidence>
<keyword evidence="4 9" id="KW-1003">Cell membrane</keyword>
<dbReference type="GO" id="GO:0015562">
    <property type="term" value="F:efflux transmembrane transporter activity"/>
    <property type="evidence" value="ECO:0007669"/>
    <property type="project" value="TreeGrafter"/>
</dbReference>
<keyword evidence="12" id="KW-1133">Transmembrane helix</keyword>
<evidence type="ECO:0000256" key="12">
    <source>
        <dbReference type="SAM" id="Phobius"/>
    </source>
</evidence>
<feature type="domain" description="Multidrug resistance protein MdtA-like alpha-helical hairpin" evidence="13">
    <location>
        <begin position="157"/>
        <end position="226"/>
    </location>
</feature>
<dbReference type="InterPro" id="IPR006143">
    <property type="entry name" value="RND_pump_MFP"/>
</dbReference>
<evidence type="ECO:0000256" key="11">
    <source>
        <dbReference type="SAM" id="MobiDB-lite"/>
    </source>
</evidence>
<dbReference type="Gene3D" id="2.40.50.100">
    <property type="match status" value="1"/>
</dbReference>
<keyword evidence="10" id="KW-0175">Coiled coil</keyword>
<keyword evidence="6" id="KW-0732">Signal</keyword>
<feature type="coiled-coil region" evidence="10">
    <location>
        <begin position="157"/>
        <end position="215"/>
    </location>
</feature>
<dbReference type="HOGENOM" id="CLU_018816_2_0_6"/>
<dbReference type="GO" id="GO:1990281">
    <property type="term" value="C:efflux pump complex"/>
    <property type="evidence" value="ECO:0007669"/>
    <property type="project" value="TreeGrafter"/>
</dbReference>
<dbReference type="InterPro" id="IPR058626">
    <property type="entry name" value="MdtA-like_b-barrel"/>
</dbReference>
<dbReference type="Pfam" id="PF25876">
    <property type="entry name" value="HH_MFP_RND"/>
    <property type="match status" value="1"/>
</dbReference>
<comment type="subunit">
    <text evidence="8 9">Part of a tripartite efflux system composed of MdtA, MdtB and MdtC.</text>
</comment>
<dbReference type="NCBIfam" id="NF008589">
    <property type="entry name" value="PRK11556.1"/>
    <property type="match status" value="1"/>
</dbReference>
<dbReference type="KEGG" id="ses:SARI_00766"/>
<dbReference type="InterPro" id="IPR022824">
    <property type="entry name" value="Multidrug-R_MdtA"/>
</dbReference>
<feature type="region of interest" description="Disordered" evidence="11">
    <location>
        <begin position="423"/>
        <end position="444"/>
    </location>
</feature>
<evidence type="ECO:0000256" key="2">
    <source>
        <dbReference type="ARBA" id="ARBA00009477"/>
    </source>
</evidence>
<comment type="similarity">
    <text evidence="2 9">Belongs to the membrane fusion protein (MFP) (TC 8.A.1) family.</text>
</comment>
<dbReference type="PANTHER" id="PTHR30469">
    <property type="entry name" value="MULTIDRUG RESISTANCE PROTEIN MDTA"/>
    <property type="match status" value="1"/>
</dbReference>
<evidence type="ECO:0000259" key="15">
    <source>
        <dbReference type="Pfam" id="PF25944"/>
    </source>
</evidence>
<dbReference type="FunFam" id="2.40.420.20:FF:000001">
    <property type="entry name" value="Efflux RND transporter periplasmic adaptor subunit"/>
    <property type="match status" value="1"/>
</dbReference>
<dbReference type="SUPFAM" id="SSF111369">
    <property type="entry name" value="HlyD-like secretion proteins"/>
    <property type="match status" value="1"/>
</dbReference>
<feature type="compositionally biased region" description="Basic and acidic residues" evidence="11">
    <location>
        <begin position="428"/>
        <end position="444"/>
    </location>
</feature>
<dbReference type="FunFam" id="2.40.30.170:FF:000006">
    <property type="entry name" value="Multidrug resistance protein MdtA"/>
    <property type="match status" value="1"/>
</dbReference>
<evidence type="ECO:0000259" key="13">
    <source>
        <dbReference type="Pfam" id="PF25876"/>
    </source>
</evidence>
<evidence type="ECO:0000256" key="9">
    <source>
        <dbReference type="HAMAP-Rule" id="MF_01422"/>
    </source>
</evidence>
<dbReference type="FunFam" id="1.10.287.470:FF:000005">
    <property type="entry name" value="Multidrug resistance protein MdtA"/>
    <property type="match status" value="1"/>
</dbReference>
<dbReference type="InterPro" id="IPR058627">
    <property type="entry name" value="MdtA-like_C"/>
</dbReference>
<sequence length="444" mass="47681">MFHNSSIFLPSLLTTIEGATFRKTFQDEKLKTMKGSNTFRWAIAIGVVVAAAAFWFWHSRSESLTAAPGVAAQAPHTAAGRRGMRYGPLAPVQAATATTQAVPRYLSGLGTVTAANTVTVRSRVDGQLIALHFQEGQQVNAGDLLAQIDPSQFKVALAQAQGQLAKDNATLANARRDLARYQQLAKSNLVSRQELDAQQAQVNELQGTITADEANVASAQLQLDWSRITAPVAGRVGLKQVDIGNQISSGDTAGIVVITQTHPIDLIFTLPESDIATVVQAQKAGKTLTVEAWDRTNSHKLSEGVLLSLDNQIDPTTGTIKIKARFTNQDDTLFPNQFVNARMLVDTEQNAVVVPAAAVQMGNEGHFVWVLNDENNVSKKRVKVGIQDNRNVVISAGLSAGDRVVTDGIDRLTEGAKVEVVKPQLTAADEKSPTRHEGQKGARA</sequence>
<feature type="domain" description="Multidrug resistance protein MdtA-like beta-barrel" evidence="15">
    <location>
        <begin position="263"/>
        <end position="347"/>
    </location>
</feature>
<evidence type="ECO:0000256" key="8">
    <source>
        <dbReference type="ARBA" id="ARBA00063762"/>
    </source>
</evidence>
<protein>
    <recommendedName>
        <fullName evidence="9">Multidrug resistance protein MdtA</fullName>
    </recommendedName>
    <alternativeName>
        <fullName evidence="9">Multidrug transporter MdtA</fullName>
    </alternativeName>
</protein>
<evidence type="ECO:0000256" key="5">
    <source>
        <dbReference type="ARBA" id="ARBA00022519"/>
    </source>
</evidence>
<feature type="domain" description="Multidrug resistance protein MdtA-like barrel-sandwich hybrid" evidence="14">
    <location>
        <begin position="116"/>
        <end position="259"/>
    </location>
</feature>
<dbReference type="Pfam" id="PF25944">
    <property type="entry name" value="Beta-barrel_RND"/>
    <property type="match status" value="1"/>
</dbReference>
<evidence type="ECO:0000256" key="7">
    <source>
        <dbReference type="ARBA" id="ARBA00023136"/>
    </source>
</evidence>
<reference evidence="17 18" key="1">
    <citation type="submission" date="2007-11" db="EMBL/GenBank/DDBJ databases">
        <authorList>
            <consortium name="The Salmonella enterica serovar Arizonae Genome Sequencing Project"/>
            <person name="McClelland M."/>
            <person name="Sanderson E.K."/>
            <person name="Porwollik S."/>
            <person name="Spieth J."/>
            <person name="Clifton W.S."/>
            <person name="Fulton R."/>
            <person name="Chunyan W."/>
            <person name="Wollam A."/>
            <person name="Shah N."/>
            <person name="Pepin K."/>
            <person name="Bhonagiri V."/>
            <person name="Nash W."/>
            <person name="Johnson M."/>
            <person name="Thiruvilangam P."/>
            <person name="Wilson R."/>
        </authorList>
    </citation>
    <scope>NUCLEOTIDE SEQUENCE [LARGE SCALE GENOMIC DNA]</scope>
    <source>
        <strain evidence="18">ATCC BAA-731 / CDC346-86 / RSK2980</strain>
    </source>
</reference>
<evidence type="ECO:0000256" key="4">
    <source>
        <dbReference type="ARBA" id="ARBA00022475"/>
    </source>
</evidence>
<proteinExistence type="inferred from homology"/>
<accession>A9MKX1</accession>
<dbReference type="PANTHER" id="PTHR30469:SF12">
    <property type="entry name" value="MULTIDRUG RESISTANCE PROTEIN MDTA"/>
    <property type="match status" value="1"/>
</dbReference>
<evidence type="ECO:0000256" key="3">
    <source>
        <dbReference type="ARBA" id="ARBA00022448"/>
    </source>
</evidence>